<dbReference type="RefSeq" id="WP_173290483.1">
    <property type="nucleotide sequence ID" value="NZ_AP021888.1"/>
</dbReference>
<dbReference type="KEGG" id="tzo:THMIRHAT_05130"/>
<dbReference type="PANTHER" id="PTHR38038">
    <property type="entry name" value="PENICILLIN-BINDING PROTEIN ACTIVATOR LPOA"/>
    <property type="match status" value="1"/>
</dbReference>
<organism evidence="3 4">
    <name type="scientific">Thiosulfativibrio zosterae</name>
    <dbReference type="NCBI Taxonomy" id="2675053"/>
    <lineage>
        <taxon>Bacteria</taxon>
        <taxon>Pseudomonadati</taxon>
        <taxon>Pseudomonadota</taxon>
        <taxon>Gammaproteobacteria</taxon>
        <taxon>Thiotrichales</taxon>
        <taxon>Piscirickettsiaceae</taxon>
        <taxon>Thiosulfativibrio</taxon>
    </lineage>
</organism>
<evidence type="ECO:0000256" key="2">
    <source>
        <dbReference type="SAM" id="MobiDB-lite"/>
    </source>
</evidence>
<sequence length="571" mass="64152">MNVRLQFSTLKFQFIWFTPFLLVLMSLLHGCSTPSVESPKDTTANRVTTEETPAPTTQLSRQAMLQADIRDAQQANNWARWLNLSESLWQEVDASQQLAIEYQIYQTLKDLPQETLQALQAEALLTHNSDMLDWLSFVEVQKRPKVWRNTGYEDLANFNSEGIFLQHLIPQLKLHQKAVLLPHKVAVLLPFKGPYAKISEQIRNGILKYQFAQAPKLTLAFYDSSDVNEVLKTSKQALQDGADTILGPLTKEAIAELSNQIDPTQAKQIWALNTVNNTPFKQMGFGSSTEALQIVQQLSYRGHKSISLLTSDAASDSKLAEQIQQAWLLLDENHQVTLNTFAEKRPNLRKALGDAINESQSQSRVNNLNWLLQEKLEFTPRPRQDLDALVVLSDAQTLAVFKPQMKFFELSLPLYASSKLTPTHFSDTPPLKDLQGVIFPTMSVAIASNPSENRVQTPFEAFGWDSLQTLLKQDSFAPDLCLNTGKTGRLYFDEDTQRVDRELVWATYNSKGKPIALPAPKPVYNIEDLVNPMPENALNSAQPIEQDPALKPVGNAPVQVIPINKRSSASF</sequence>
<evidence type="ECO:0008006" key="5">
    <source>
        <dbReference type="Google" id="ProtNLM"/>
    </source>
</evidence>
<dbReference type="AlphaFoldDB" id="A0A6F8PL42"/>
<dbReference type="PANTHER" id="PTHR38038:SF1">
    <property type="entry name" value="PENICILLIN-BINDING PROTEIN ACTIVATOR LPOA"/>
    <property type="match status" value="1"/>
</dbReference>
<dbReference type="CDD" id="cd06339">
    <property type="entry name" value="PBP1_YraM_LppC_lipoprotein-like"/>
    <property type="match status" value="1"/>
</dbReference>
<name>A0A6F8PL42_9GAMM</name>
<dbReference type="SUPFAM" id="SSF53822">
    <property type="entry name" value="Periplasmic binding protein-like I"/>
    <property type="match status" value="1"/>
</dbReference>
<evidence type="ECO:0000256" key="1">
    <source>
        <dbReference type="ARBA" id="ARBA00023136"/>
    </source>
</evidence>
<dbReference type="GO" id="GO:0030234">
    <property type="term" value="F:enzyme regulator activity"/>
    <property type="evidence" value="ECO:0007669"/>
    <property type="project" value="TreeGrafter"/>
</dbReference>
<reference evidence="4" key="1">
    <citation type="submission" date="2019-11" db="EMBL/GenBank/DDBJ databases">
        <title>Isolation and characterization of two novel species in the genus Thiomicrorhabdus.</title>
        <authorList>
            <person name="Mochizuki J."/>
            <person name="Kojima H."/>
            <person name="Fukui M."/>
        </authorList>
    </citation>
    <scope>NUCLEOTIDE SEQUENCE [LARGE SCALE GENOMIC DNA]</scope>
    <source>
        <strain evidence="4">AkT22</strain>
    </source>
</reference>
<dbReference type="InterPro" id="IPR028082">
    <property type="entry name" value="Peripla_BP_I"/>
</dbReference>
<dbReference type="InterPro" id="IPR007443">
    <property type="entry name" value="LpoA"/>
</dbReference>
<keyword evidence="1" id="KW-0472">Membrane</keyword>
<dbReference type="Proteomes" id="UP000501466">
    <property type="component" value="Chromosome"/>
</dbReference>
<keyword evidence="4" id="KW-1185">Reference proteome</keyword>
<gene>
    <name evidence="3" type="ORF">THMIRHAT_05130</name>
</gene>
<dbReference type="EMBL" id="AP021888">
    <property type="protein sequence ID" value="BBP42767.1"/>
    <property type="molecule type" value="Genomic_DNA"/>
</dbReference>
<dbReference type="Gene3D" id="3.40.50.2300">
    <property type="match status" value="2"/>
</dbReference>
<dbReference type="GO" id="GO:0031241">
    <property type="term" value="C:periplasmic side of cell outer membrane"/>
    <property type="evidence" value="ECO:0007669"/>
    <property type="project" value="TreeGrafter"/>
</dbReference>
<dbReference type="Pfam" id="PF04348">
    <property type="entry name" value="LppC"/>
    <property type="match status" value="1"/>
</dbReference>
<feature type="region of interest" description="Disordered" evidence="2">
    <location>
        <begin position="35"/>
        <end position="54"/>
    </location>
</feature>
<proteinExistence type="predicted"/>
<accession>A0A6F8PL42</accession>
<evidence type="ECO:0000313" key="4">
    <source>
        <dbReference type="Proteomes" id="UP000501466"/>
    </source>
</evidence>
<dbReference type="GO" id="GO:0009252">
    <property type="term" value="P:peptidoglycan biosynthetic process"/>
    <property type="evidence" value="ECO:0007669"/>
    <property type="project" value="TreeGrafter"/>
</dbReference>
<evidence type="ECO:0000313" key="3">
    <source>
        <dbReference type="EMBL" id="BBP42767.1"/>
    </source>
</evidence>
<protein>
    <recommendedName>
        <fullName evidence="5">Penicillin-binding protein activator</fullName>
    </recommendedName>
</protein>